<dbReference type="Gene3D" id="1.10.357.10">
    <property type="entry name" value="Tetracycline Repressor, domain 2"/>
    <property type="match status" value="1"/>
</dbReference>
<feature type="domain" description="HTH tetR-type" evidence="4">
    <location>
        <begin position="28"/>
        <end position="88"/>
    </location>
</feature>
<evidence type="ECO:0000256" key="1">
    <source>
        <dbReference type="ARBA" id="ARBA00023125"/>
    </source>
</evidence>
<dbReference type="InterPro" id="IPR001647">
    <property type="entry name" value="HTH_TetR"/>
</dbReference>
<evidence type="ECO:0000256" key="3">
    <source>
        <dbReference type="SAM" id="MobiDB-lite"/>
    </source>
</evidence>
<dbReference type="Proteomes" id="UP000321726">
    <property type="component" value="Unassembled WGS sequence"/>
</dbReference>
<dbReference type="Pfam" id="PF08362">
    <property type="entry name" value="TetR_C_3"/>
    <property type="match status" value="1"/>
</dbReference>
<dbReference type="InterPro" id="IPR050109">
    <property type="entry name" value="HTH-type_TetR-like_transc_reg"/>
</dbReference>
<dbReference type="Pfam" id="PF00440">
    <property type="entry name" value="TetR_N"/>
    <property type="match status" value="1"/>
</dbReference>
<evidence type="ECO:0000313" key="7">
    <source>
        <dbReference type="Proteomes" id="UP000184123"/>
    </source>
</evidence>
<dbReference type="EMBL" id="FRCA01000001">
    <property type="protein sequence ID" value="SHL46975.1"/>
    <property type="molecule type" value="Genomic_DNA"/>
</dbReference>
<dbReference type="OrthoDB" id="6860332at2"/>
<evidence type="ECO:0000313" key="6">
    <source>
        <dbReference type="EMBL" id="SHL46975.1"/>
    </source>
</evidence>
<dbReference type="EMBL" id="BJXU01000004">
    <property type="protein sequence ID" value="GEN22235.1"/>
    <property type="molecule type" value="Genomic_DNA"/>
</dbReference>
<dbReference type="InterPro" id="IPR036271">
    <property type="entry name" value="Tet_transcr_reg_TetR-rel_C_sf"/>
</dbReference>
<proteinExistence type="predicted"/>
<dbReference type="STRING" id="44933.SAMN05660971_00666"/>
<dbReference type="SUPFAM" id="SSF48498">
    <property type="entry name" value="Tetracyclin repressor-like, C-terminal domain"/>
    <property type="match status" value="1"/>
</dbReference>
<dbReference type="PRINTS" id="PR00455">
    <property type="entry name" value="HTHTETR"/>
</dbReference>
<evidence type="ECO:0000259" key="4">
    <source>
        <dbReference type="PROSITE" id="PS50977"/>
    </source>
</evidence>
<dbReference type="SUPFAM" id="SSF46689">
    <property type="entry name" value="Homeodomain-like"/>
    <property type="match status" value="1"/>
</dbReference>
<organism evidence="6 7">
    <name type="scientific">Halomonas cupida</name>
    <dbReference type="NCBI Taxonomy" id="44933"/>
    <lineage>
        <taxon>Bacteria</taxon>
        <taxon>Pseudomonadati</taxon>
        <taxon>Pseudomonadota</taxon>
        <taxon>Gammaproteobacteria</taxon>
        <taxon>Oceanospirillales</taxon>
        <taxon>Halomonadaceae</taxon>
        <taxon>Halomonas</taxon>
    </lineage>
</organism>
<reference evidence="6 7" key="1">
    <citation type="submission" date="2016-11" db="EMBL/GenBank/DDBJ databases">
        <authorList>
            <person name="Jaros S."/>
            <person name="Januszkiewicz K."/>
            <person name="Wedrychowicz H."/>
        </authorList>
    </citation>
    <scope>NUCLEOTIDE SEQUENCE [LARGE SCALE GENOMIC DNA]</scope>
    <source>
        <strain evidence="6 7">DSM 4740</strain>
    </source>
</reference>
<dbReference type="Proteomes" id="UP000184123">
    <property type="component" value="Unassembled WGS sequence"/>
</dbReference>
<keyword evidence="1 2" id="KW-0238">DNA-binding</keyword>
<dbReference type="InterPro" id="IPR009057">
    <property type="entry name" value="Homeodomain-like_sf"/>
</dbReference>
<gene>
    <name evidence="5" type="ORF">HCU01_01840</name>
    <name evidence="6" type="ORF">SAMN05660971_00666</name>
</gene>
<dbReference type="InterPro" id="IPR013573">
    <property type="entry name" value="Tscrpt_reg_YcdC_C"/>
</dbReference>
<feature type="region of interest" description="Disordered" evidence="3">
    <location>
        <begin position="1"/>
        <end position="29"/>
    </location>
</feature>
<feature type="DNA-binding region" description="H-T-H motif" evidence="2">
    <location>
        <begin position="51"/>
        <end position="70"/>
    </location>
</feature>
<dbReference type="GO" id="GO:0003677">
    <property type="term" value="F:DNA binding"/>
    <property type="evidence" value="ECO:0007669"/>
    <property type="project" value="UniProtKB-UniRule"/>
</dbReference>
<reference evidence="5 8" key="2">
    <citation type="submission" date="2019-07" db="EMBL/GenBank/DDBJ databases">
        <title>Whole genome shotgun sequence of Halomonas cupida NBRC 102219.</title>
        <authorList>
            <person name="Hosoyama A."/>
            <person name="Uohara A."/>
            <person name="Ohji S."/>
            <person name="Ichikawa N."/>
        </authorList>
    </citation>
    <scope>NUCLEOTIDE SEQUENCE [LARGE SCALE GENOMIC DNA]</scope>
    <source>
        <strain evidence="5 8">NBRC 102219</strain>
    </source>
</reference>
<accession>A0A1M7AW91</accession>
<dbReference type="Gene3D" id="1.10.10.60">
    <property type="entry name" value="Homeodomain-like"/>
    <property type="match status" value="1"/>
</dbReference>
<protein>
    <submittedName>
        <fullName evidence="5">TetR family transcriptional regulator</fullName>
    </submittedName>
    <submittedName>
        <fullName evidence="6">Transcriptional regulator, TetR family</fullName>
    </submittedName>
</protein>
<dbReference type="PANTHER" id="PTHR30328:SF54">
    <property type="entry name" value="HTH-TYPE TRANSCRIPTIONAL REPRESSOR SCO4008"/>
    <property type="match status" value="1"/>
</dbReference>
<dbReference type="PANTHER" id="PTHR30328">
    <property type="entry name" value="TRANSCRIPTIONAL REPRESSOR"/>
    <property type="match status" value="1"/>
</dbReference>
<dbReference type="RefSeq" id="WP_073433558.1">
    <property type="nucleotide sequence ID" value="NZ_BJXU01000004.1"/>
</dbReference>
<feature type="compositionally biased region" description="Low complexity" evidence="3">
    <location>
        <begin position="12"/>
        <end position="25"/>
    </location>
</feature>
<evidence type="ECO:0000313" key="8">
    <source>
        <dbReference type="Proteomes" id="UP000321726"/>
    </source>
</evidence>
<dbReference type="GO" id="GO:0045892">
    <property type="term" value="P:negative regulation of DNA-templated transcription"/>
    <property type="evidence" value="ECO:0007669"/>
    <property type="project" value="InterPro"/>
</dbReference>
<sequence length="239" mass="26590">MARGSQDRNTSAAAAEPAGTETGGAIRQRNERDILEAAERVFSRHGYRGASVQLVAEEAGLPKSNVLYYMGSKKALYVRLLEGVMARWNTMLDDIDEDDDPAQVLSAFIRSKMEMSRQYPEASRLFATEILQGAPFLQDYLRGDLREWVEGRARVFRRWSELGLMDPVDPVSLIFLIWSATQHYADFEAQVLGITGRDHLGDEDLERITGFLVEVVLKGCGVRSNSGSGSRSQPEADSV</sequence>
<dbReference type="AlphaFoldDB" id="A0A1M7AW91"/>
<name>A0A1M7AW91_9GAMM</name>
<evidence type="ECO:0000313" key="5">
    <source>
        <dbReference type="EMBL" id="GEN22235.1"/>
    </source>
</evidence>
<dbReference type="PROSITE" id="PS50977">
    <property type="entry name" value="HTH_TETR_2"/>
    <property type="match status" value="1"/>
</dbReference>
<keyword evidence="8" id="KW-1185">Reference proteome</keyword>
<evidence type="ECO:0000256" key="2">
    <source>
        <dbReference type="PROSITE-ProRule" id="PRU00335"/>
    </source>
</evidence>